<organism evidence="3 4">
    <name type="scientific">Capnocytophaga leadbetteri</name>
    <dbReference type="NCBI Taxonomy" id="327575"/>
    <lineage>
        <taxon>Bacteria</taxon>
        <taxon>Pseudomonadati</taxon>
        <taxon>Bacteroidota</taxon>
        <taxon>Flavobacteriia</taxon>
        <taxon>Flavobacteriales</taxon>
        <taxon>Flavobacteriaceae</taxon>
        <taxon>Capnocytophaga</taxon>
    </lineage>
</organism>
<evidence type="ECO:0000259" key="2">
    <source>
        <dbReference type="Pfam" id="PF14338"/>
    </source>
</evidence>
<proteinExistence type="predicted"/>
<evidence type="ECO:0000313" key="3">
    <source>
        <dbReference type="EMBL" id="ATA82540.1"/>
    </source>
</evidence>
<dbReference type="InterPro" id="IPR011856">
    <property type="entry name" value="tRNA_endonuc-like_dom_sf"/>
</dbReference>
<dbReference type="InterPro" id="IPR007560">
    <property type="entry name" value="Restrct_endonuc_IV_Mrr"/>
</dbReference>
<dbReference type="GO" id="GO:0015666">
    <property type="term" value="F:restriction endodeoxyribonuclease activity"/>
    <property type="evidence" value="ECO:0007669"/>
    <property type="project" value="TreeGrafter"/>
</dbReference>
<dbReference type="Pfam" id="PF14338">
    <property type="entry name" value="Mrr_N"/>
    <property type="match status" value="1"/>
</dbReference>
<dbReference type="EMBL" id="CP022384">
    <property type="protein sequence ID" value="ATA82540.1"/>
    <property type="molecule type" value="Genomic_DNA"/>
</dbReference>
<dbReference type="AlphaFoldDB" id="A0A250FBN7"/>
<dbReference type="Proteomes" id="UP000217276">
    <property type="component" value="Chromosome"/>
</dbReference>
<dbReference type="SUPFAM" id="SSF52980">
    <property type="entry name" value="Restriction endonuclease-like"/>
    <property type="match status" value="1"/>
</dbReference>
<dbReference type="InterPro" id="IPR036388">
    <property type="entry name" value="WH-like_DNA-bd_sf"/>
</dbReference>
<keyword evidence="3" id="KW-0378">Hydrolase</keyword>
<evidence type="ECO:0000259" key="1">
    <source>
        <dbReference type="Pfam" id="PF04471"/>
    </source>
</evidence>
<protein>
    <submittedName>
        <fullName evidence="3">Restriction endonuclease</fullName>
    </submittedName>
</protein>
<name>A0A250FBN7_9FLAO</name>
<dbReference type="Gene3D" id="1.10.10.10">
    <property type="entry name" value="Winged helix-like DNA-binding domain superfamily/Winged helix DNA-binding domain"/>
    <property type="match status" value="1"/>
</dbReference>
<evidence type="ECO:0000313" key="4">
    <source>
        <dbReference type="Proteomes" id="UP000217276"/>
    </source>
</evidence>
<keyword evidence="3" id="KW-0540">Nuclease</keyword>
<feature type="domain" description="Restriction system protein Mrr-like N-terminal" evidence="2">
    <location>
        <begin position="6"/>
        <end position="91"/>
    </location>
</feature>
<keyword evidence="3" id="KW-0255">Endonuclease</keyword>
<dbReference type="RefSeq" id="WP_095914535.1">
    <property type="nucleotide sequence ID" value="NZ_CAJZEI010000107.1"/>
</dbReference>
<reference evidence="4" key="1">
    <citation type="submission" date="2017-06" db="EMBL/GenBank/DDBJ databases">
        <title>Capnocytophaga spp. assemblies.</title>
        <authorList>
            <person name="Gulvik C.A."/>
        </authorList>
    </citation>
    <scope>NUCLEOTIDE SEQUENCE [LARGE SCALE GENOMIC DNA]</scope>
    <source>
        <strain evidence="4">H6253</strain>
    </source>
</reference>
<dbReference type="KEGG" id="clk:CGC53_09385"/>
<dbReference type="PANTHER" id="PTHR30015:SF7">
    <property type="entry name" value="TYPE IV METHYL-DIRECTED RESTRICTION ENZYME ECOKMRR"/>
    <property type="match status" value="1"/>
</dbReference>
<dbReference type="InterPro" id="IPR011335">
    <property type="entry name" value="Restrct_endonuc-II-like"/>
</dbReference>
<dbReference type="Gene3D" id="3.40.1350.10">
    <property type="match status" value="1"/>
</dbReference>
<dbReference type="GO" id="GO:0003677">
    <property type="term" value="F:DNA binding"/>
    <property type="evidence" value="ECO:0007669"/>
    <property type="project" value="InterPro"/>
</dbReference>
<sequence length="304" mass="34997">MNIPDFQKLMHPFLEAIKDGRVYSTEQIVEMLRVHFSLTMDDMKVKVPNGNQSLFRNRIDWASNHLHQAGLVASFLKGYYQITEAGEQALTQERAKTMDTAYLRKFDQFQAWETMFDESKALPENTRTVEVEMQNETPEIIIGKATLMLYQSLKFELLSVIKSRPISFFEYFIVELLKKIGYKGVDSSNFEVIGKQEKEGIEGVMYQDELGIEKIYMQAKKWEMQVTSKDIRNFIGALSLKGTNKGVFITTSTFSPEAKAEAVQNPSHKIVLVDYDRLMHLAIKHNVAIQTKRTVEIKGIDENF</sequence>
<dbReference type="GO" id="GO:0009307">
    <property type="term" value="P:DNA restriction-modification system"/>
    <property type="evidence" value="ECO:0007669"/>
    <property type="project" value="InterPro"/>
</dbReference>
<dbReference type="InterPro" id="IPR052906">
    <property type="entry name" value="Type_IV_Methyl-Rstrct_Enzyme"/>
</dbReference>
<dbReference type="PANTHER" id="PTHR30015">
    <property type="entry name" value="MRR RESTRICTION SYSTEM PROTEIN"/>
    <property type="match status" value="1"/>
</dbReference>
<dbReference type="Pfam" id="PF04471">
    <property type="entry name" value="Mrr_cat"/>
    <property type="match status" value="1"/>
</dbReference>
<keyword evidence="4" id="KW-1185">Reference proteome</keyword>
<accession>A0A250FBN7</accession>
<gene>
    <name evidence="3" type="ORF">CGC53_09385</name>
</gene>
<feature type="domain" description="Restriction endonuclease type IV Mrr" evidence="1">
    <location>
        <begin position="168"/>
        <end position="281"/>
    </location>
</feature>
<dbReference type="InterPro" id="IPR025745">
    <property type="entry name" value="Mrr-like_N_dom"/>
</dbReference>